<dbReference type="Gene3D" id="3.40.50.850">
    <property type="entry name" value="Isochorismatase-like"/>
    <property type="match status" value="1"/>
</dbReference>
<dbReference type="AlphaFoldDB" id="A0A2R4XM23"/>
<protein>
    <submittedName>
        <fullName evidence="3">Hydrolase</fullName>
    </submittedName>
</protein>
<keyword evidence="1 3" id="KW-0378">Hydrolase</keyword>
<dbReference type="PANTHER" id="PTHR43540:SF1">
    <property type="entry name" value="ISOCHORISMATASE HYDROLASE"/>
    <property type="match status" value="1"/>
</dbReference>
<dbReference type="InterPro" id="IPR050272">
    <property type="entry name" value="Isochorismatase-like_hydrls"/>
</dbReference>
<name>A0A2R4XM23_9BURK</name>
<evidence type="ECO:0000313" key="4">
    <source>
        <dbReference type="Proteomes" id="UP000244571"/>
    </source>
</evidence>
<organism evidence="3 4">
    <name type="scientific">Orrella marina</name>
    <dbReference type="NCBI Taxonomy" id="2163011"/>
    <lineage>
        <taxon>Bacteria</taxon>
        <taxon>Pseudomonadati</taxon>
        <taxon>Pseudomonadota</taxon>
        <taxon>Betaproteobacteria</taxon>
        <taxon>Burkholderiales</taxon>
        <taxon>Alcaligenaceae</taxon>
        <taxon>Orrella</taxon>
    </lineage>
</organism>
<dbReference type="InterPro" id="IPR000868">
    <property type="entry name" value="Isochorismatase-like_dom"/>
</dbReference>
<dbReference type="Proteomes" id="UP000244571">
    <property type="component" value="Chromosome"/>
</dbReference>
<dbReference type="InterPro" id="IPR036380">
    <property type="entry name" value="Isochorismatase-like_sf"/>
</dbReference>
<dbReference type="PANTHER" id="PTHR43540">
    <property type="entry name" value="PEROXYUREIDOACRYLATE/UREIDOACRYLATE AMIDOHYDROLASE-RELATED"/>
    <property type="match status" value="1"/>
</dbReference>
<dbReference type="EMBL" id="CP028901">
    <property type="protein sequence ID" value="AWB34845.1"/>
    <property type="molecule type" value="Genomic_DNA"/>
</dbReference>
<dbReference type="OrthoDB" id="5360912at2"/>
<dbReference type="SUPFAM" id="SSF52499">
    <property type="entry name" value="Isochorismatase-like hydrolases"/>
    <property type="match status" value="1"/>
</dbReference>
<dbReference type="KEGG" id="boz:DBV39_15155"/>
<gene>
    <name evidence="3" type="ORF">DBV39_15155</name>
</gene>
<proteinExistence type="predicted"/>
<evidence type="ECO:0000259" key="2">
    <source>
        <dbReference type="Pfam" id="PF00857"/>
    </source>
</evidence>
<dbReference type="RefSeq" id="WP_108622255.1">
    <property type="nucleotide sequence ID" value="NZ_CP028901.1"/>
</dbReference>
<sequence length="255" mass="28343">MTSKPWDQYLGDQDRKVLEKGKFARRMGFGSKPAIIVVDVQKFMVGVQGEEDQWPSSGGQSAHDAVAQIVSLVGQGQKHGVPVFFTRFEIAPDGRDMGVYARKRDLLSNPHWCLAGEVGSEMVDALIPTDNDIEFVKKKPSCFHGTPLLGYLIDRQIDTVIIVGGSTSNCVRATVFDAASYNYRVIIPQQAVFDRFPISNAISLFDMDRQFADVVDVSEVRNYFEGLPIPADRQVWLERADSFCDRVTGCDQAAD</sequence>
<accession>A0A2R4XM23</accession>
<keyword evidence="4" id="KW-1185">Reference proteome</keyword>
<evidence type="ECO:0000256" key="1">
    <source>
        <dbReference type="ARBA" id="ARBA00022801"/>
    </source>
</evidence>
<dbReference type="GO" id="GO:0016787">
    <property type="term" value="F:hydrolase activity"/>
    <property type="evidence" value="ECO:0007669"/>
    <property type="project" value="UniProtKB-KW"/>
</dbReference>
<reference evidence="3 4" key="1">
    <citation type="submission" date="2018-04" db="EMBL/GenBank/DDBJ databases">
        <title>Bordetella sp. HZ20 isolated from seawater.</title>
        <authorList>
            <person name="Sun C."/>
        </authorList>
    </citation>
    <scope>NUCLEOTIDE SEQUENCE [LARGE SCALE GENOMIC DNA]</scope>
    <source>
        <strain evidence="3 4">HZ20</strain>
    </source>
</reference>
<feature type="domain" description="Isochorismatase-like" evidence="2">
    <location>
        <begin position="34"/>
        <end position="218"/>
    </location>
</feature>
<dbReference type="Pfam" id="PF00857">
    <property type="entry name" value="Isochorismatase"/>
    <property type="match status" value="1"/>
</dbReference>
<evidence type="ECO:0000313" key="3">
    <source>
        <dbReference type="EMBL" id="AWB34845.1"/>
    </source>
</evidence>